<evidence type="ECO:0000313" key="3">
    <source>
        <dbReference type="EMBL" id="RXE56560.1"/>
    </source>
</evidence>
<name>A0A498H390_9EURY</name>
<keyword evidence="2" id="KW-0812">Transmembrane</keyword>
<keyword evidence="2" id="KW-1133">Transmembrane helix</keyword>
<dbReference type="EMBL" id="LHQS01000002">
    <property type="protein sequence ID" value="RXE56560.1"/>
    <property type="molecule type" value="Genomic_DNA"/>
</dbReference>
<keyword evidence="2" id="KW-0472">Membrane</keyword>
<keyword evidence="4" id="KW-1185">Reference proteome</keyword>
<reference evidence="3 4" key="1">
    <citation type="journal article" date="2015" name="Int. J. Syst. Evol. Microbiol.">
        <title>Methanoculleus taiwanensis sp. nov., a methanogen isolated from deep marine sediment at the deformation front area near Taiwan.</title>
        <authorList>
            <person name="Weng C.Y."/>
            <person name="Chen S.C."/>
            <person name="Lai M.C."/>
            <person name="Wu S.Y."/>
            <person name="Lin S."/>
            <person name="Yang T.F."/>
            <person name="Chen P.C."/>
        </authorList>
    </citation>
    <scope>NUCLEOTIDE SEQUENCE [LARGE SCALE GENOMIC DNA]</scope>
    <source>
        <strain evidence="3 4">CYW4</strain>
    </source>
</reference>
<dbReference type="Proteomes" id="UP000290932">
    <property type="component" value="Unassembled WGS sequence"/>
</dbReference>
<comment type="caution">
    <text evidence="3">The sequence shown here is derived from an EMBL/GenBank/DDBJ whole genome shotgun (WGS) entry which is preliminary data.</text>
</comment>
<evidence type="ECO:0000256" key="2">
    <source>
        <dbReference type="SAM" id="Phobius"/>
    </source>
</evidence>
<accession>A0A498H390</accession>
<feature type="transmembrane region" description="Helical" evidence="2">
    <location>
        <begin position="16"/>
        <end position="41"/>
    </location>
</feature>
<sequence length="94" mass="10406">MLLGGRIGYEVTGSPVFGYISMAYITIVNLTVVTLVIIIVVRLKEWIENQVAAIAERKAAVPEHEAGLRALRQSVERLEARVSEIEDARNKTAK</sequence>
<protein>
    <submittedName>
        <fullName evidence="3">Uncharacterized protein</fullName>
    </submittedName>
</protein>
<proteinExistence type="predicted"/>
<keyword evidence="1" id="KW-0175">Coiled coil</keyword>
<dbReference type="AlphaFoldDB" id="A0A498H390"/>
<feature type="coiled-coil region" evidence="1">
    <location>
        <begin position="61"/>
        <end position="88"/>
    </location>
</feature>
<organism evidence="3 4">
    <name type="scientific">Methanoculleus taiwanensis</name>
    <dbReference type="NCBI Taxonomy" id="1550565"/>
    <lineage>
        <taxon>Archaea</taxon>
        <taxon>Methanobacteriati</taxon>
        <taxon>Methanobacteriota</taxon>
        <taxon>Stenosarchaea group</taxon>
        <taxon>Methanomicrobia</taxon>
        <taxon>Methanomicrobiales</taxon>
        <taxon>Methanomicrobiaceae</taxon>
        <taxon>Methanoculleus</taxon>
    </lineage>
</organism>
<evidence type="ECO:0000256" key="1">
    <source>
        <dbReference type="SAM" id="Coils"/>
    </source>
</evidence>
<evidence type="ECO:0000313" key="4">
    <source>
        <dbReference type="Proteomes" id="UP000290932"/>
    </source>
</evidence>
<gene>
    <name evidence="3" type="ORF">ABH15_08135</name>
</gene>